<name>A0A1D1UKZ2_RAMVA</name>
<organism evidence="1 2">
    <name type="scientific">Ramazzottius varieornatus</name>
    <name type="common">Water bear</name>
    <name type="synonym">Tardigrade</name>
    <dbReference type="NCBI Taxonomy" id="947166"/>
    <lineage>
        <taxon>Eukaryota</taxon>
        <taxon>Metazoa</taxon>
        <taxon>Ecdysozoa</taxon>
        <taxon>Tardigrada</taxon>
        <taxon>Eutardigrada</taxon>
        <taxon>Parachela</taxon>
        <taxon>Hypsibioidea</taxon>
        <taxon>Ramazzottiidae</taxon>
        <taxon>Ramazzottius</taxon>
    </lineage>
</organism>
<evidence type="ECO:0000313" key="1">
    <source>
        <dbReference type="EMBL" id="GAU89200.1"/>
    </source>
</evidence>
<reference evidence="1 2" key="1">
    <citation type="journal article" date="2016" name="Nat. Commun.">
        <title>Extremotolerant tardigrade genome and improved radiotolerance of human cultured cells by tardigrade-unique protein.</title>
        <authorList>
            <person name="Hashimoto T."/>
            <person name="Horikawa D.D."/>
            <person name="Saito Y."/>
            <person name="Kuwahara H."/>
            <person name="Kozuka-Hata H."/>
            <person name="Shin-I T."/>
            <person name="Minakuchi Y."/>
            <person name="Ohishi K."/>
            <person name="Motoyama A."/>
            <person name="Aizu T."/>
            <person name="Enomoto A."/>
            <person name="Kondo K."/>
            <person name="Tanaka S."/>
            <person name="Hara Y."/>
            <person name="Koshikawa S."/>
            <person name="Sagara H."/>
            <person name="Miura T."/>
            <person name="Yokobori S."/>
            <person name="Miyagawa K."/>
            <person name="Suzuki Y."/>
            <person name="Kubo T."/>
            <person name="Oyama M."/>
            <person name="Kohara Y."/>
            <person name="Fujiyama A."/>
            <person name="Arakawa K."/>
            <person name="Katayama T."/>
            <person name="Toyoda A."/>
            <person name="Kunieda T."/>
        </authorList>
    </citation>
    <scope>NUCLEOTIDE SEQUENCE [LARGE SCALE GENOMIC DNA]</scope>
    <source>
        <strain evidence="1 2">YOKOZUNA-1</strain>
    </source>
</reference>
<accession>A0A1D1UKZ2</accession>
<evidence type="ECO:0000313" key="2">
    <source>
        <dbReference type="Proteomes" id="UP000186922"/>
    </source>
</evidence>
<protein>
    <submittedName>
        <fullName evidence="1">Uncharacterized protein</fullName>
    </submittedName>
</protein>
<dbReference type="EMBL" id="BDGG01000001">
    <property type="protein sequence ID" value="GAU89200.1"/>
    <property type="molecule type" value="Genomic_DNA"/>
</dbReference>
<comment type="caution">
    <text evidence="1">The sequence shown here is derived from an EMBL/GenBank/DDBJ whole genome shotgun (WGS) entry which is preliminary data.</text>
</comment>
<sequence length="143" mass="16812">MLSVSEAKGNIRQWIAAFYIKRKQGFRAELVRAQRQLTTATKKYNDHNFAGTYTLRSTADDRETTDARRKRGGKLFQKKWQLGGNVGDLRKWIRDELDWIKRGLTFRHLFPVGNTARQITQATRIDDNKHAIDCRFNMRKQLN</sequence>
<dbReference type="Proteomes" id="UP000186922">
    <property type="component" value="Unassembled WGS sequence"/>
</dbReference>
<gene>
    <name evidence="1" type="primary">RvY_01779</name>
    <name evidence="1" type="synonym">RvY_01779.1</name>
    <name evidence="1" type="ORF">RvY_01779-1</name>
</gene>
<keyword evidence="2" id="KW-1185">Reference proteome</keyword>
<dbReference type="AlphaFoldDB" id="A0A1D1UKZ2"/>
<proteinExistence type="predicted"/>